<keyword evidence="3" id="KW-0560">Oxidoreductase</keyword>
<sequence>MYPTLGTGIGLTLQCLRYFGLLPYACFEHITSDPAVAQRLQALYGQPDMVELYPGLLSEDAKPLMIPGSGLCAPYTLSRAILSDAVSLVRGDRFYTIDYHTGNLTN</sequence>
<dbReference type="InterPro" id="IPR050783">
    <property type="entry name" value="Oxylipin_biosynth_metab"/>
</dbReference>
<proteinExistence type="predicted"/>
<dbReference type="PANTHER" id="PTHR11903:SF37">
    <property type="entry name" value="PSI-PRODUCING OXYGENASE A"/>
    <property type="match status" value="1"/>
</dbReference>
<dbReference type="PANTHER" id="PTHR11903">
    <property type="entry name" value="PROSTAGLANDIN G/H SYNTHASE"/>
    <property type="match status" value="1"/>
</dbReference>
<keyword evidence="1" id="KW-0479">Metal-binding</keyword>
<evidence type="ECO:0000256" key="2">
    <source>
        <dbReference type="ARBA" id="ARBA00022964"/>
    </source>
</evidence>
<evidence type="ECO:0000256" key="1">
    <source>
        <dbReference type="ARBA" id="ARBA00022723"/>
    </source>
</evidence>
<evidence type="ECO:0000313" key="6">
    <source>
        <dbReference type="Proteomes" id="UP000236305"/>
    </source>
</evidence>
<dbReference type="Proteomes" id="UP000236305">
    <property type="component" value="Unassembled WGS sequence"/>
</dbReference>
<keyword evidence="4" id="KW-0408">Iron</keyword>
<comment type="caution">
    <text evidence="5">The sequence shown here is derived from an EMBL/GenBank/DDBJ whole genome shotgun (WGS) entry which is preliminary data.</text>
</comment>
<dbReference type="GO" id="GO:0006631">
    <property type="term" value="P:fatty acid metabolic process"/>
    <property type="evidence" value="ECO:0007669"/>
    <property type="project" value="UniProtKB-ARBA"/>
</dbReference>
<dbReference type="InterPro" id="IPR037120">
    <property type="entry name" value="Haem_peroxidase_sf_animal"/>
</dbReference>
<protein>
    <submittedName>
        <fullName evidence="5">Uncharacterized protein</fullName>
    </submittedName>
</protein>
<evidence type="ECO:0000313" key="5">
    <source>
        <dbReference type="EMBL" id="PNH32617.1"/>
    </source>
</evidence>
<dbReference type="GO" id="GO:0046872">
    <property type="term" value="F:metal ion binding"/>
    <property type="evidence" value="ECO:0007669"/>
    <property type="project" value="UniProtKB-KW"/>
</dbReference>
<dbReference type="AlphaFoldDB" id="A0AA45AMY0"/>
<dbReference type="InterPro" id="IPR010255">
    <property type="entry name" value="Haem_peroxidase_sf"/>
</dbReference>
<dbReference type="SUPFAM" id="SSF48113">
    <property type="entry name" value="Heme-dependent peroxidases"/>
    <property type="match status" value="1"/>
</dbReference>
<dbReference type="GO" id="GO:0020037">
    <property type="term" value="F:heme binding"/>
    <property type="evidence" value="ECO:0007669"/>
    <property type="project" value="InterPro"/>
</dbReference>
<accession>A0AA45AMY0</accession>
<dbReference type="PROSITE" id="PS50292">
    <property type="entry name" value="PEROXIDASE_3"/>
    <property type="match status" value="1"/>
</dbReference>
<dbReference type="GO" id="GO:0051213">
    <property type="term" value="F:dioxygenase activity"/>
    <property type="evidence" value="ECO:0007669"/>
    <property type="project" value="UniProtKB-KW"/>
</dbReference>
<reference evidence="5 6" key="1">
    <citation type="submission" date="2017-12" db="EMBL/GenBank/DDBJ databases">
        <title>Comparative genomics yields insights into virulence evolution of Verticillium dahliae.</title>
        <authorList>
            <person name="Fan R."/>
            <person name="Armitage A.D."/>
            <person name="Cascant-Lopez E."/>
            <person name="Sobczyk M."/>
            <person name="Cockerton H.M."/>
            <person name="Harrison R.J."/>
        </authorList>
    </citation>
    <scope>NUCLEOTIDE SEQUENCE [LARGE SCALE GENOMIC DNA]</scope>
    <source>
        <strain evidence="5 6">12008</strain>
    </source>
</reference>
<dbReference type="GO" id="GO:0006979">
    <property type="term" value="P:response to oxidative stress"/>
    <property type="evidence" value="ECO:0007669"/>
    <property type="project" value="InterPro"/>
</dbReference>
<dbReference type="Gene3D" id="1.10.640.10">
    <property type="entry name" value="Haem peroxidase domain superfamily, animal type"/>
    <property type="match status" value="1"/>
</dbReference>
<gene>
    <name evidence="5" type="ORF">BJF96_g4097</name>
</gene>
<evidence type="ECO:0000256" key="3">
    <source>
        <dbReference type="ARBA" id="ARBA00023002"/>
    </source>
</evidence>
<dbReference type="GO" id="GO:0004601">
    <property type="term" value="F:peroxidase activity"/>
    <property type="evidence" value="ECO:0007669"/>
    <property type="project" value="InterPro"/>
</dbReference>
<evidence type="ECO:0000256" key="4">
    <source>
        <dbReference type="ARBA" id="ARBA00023004"/>
    </source>
</evidence>
<dbReference type="EMBL" id="MPSH01000011">
    <property type="protein sequence ID" value="PNH32617.1"/>
    <property type="molecule type" value="Genomic_DNA"/>
</dbReference>
<organism evidence="5 6">
    <name type="scientific">Verticillium dahliae</name>
    <name type="common">Verticillium wilt</name>
    <dbReference type="NCBI Taxonomy" id="27337"/>
    <lineage>
        <taxon>Eukaryota</taxon>
        <taxon>Fungi</taxon>
        <taxon>Dikarya</taxon>
        <taxon>Ascomycota</taxon>
        <taxon>Pezizomycotina</taxon>
        <taxon>Sordariomycetes</taxon>
        <taxon>Hypocreomycetidae</taxon>
        <taxon>Glomerellales</taxon>
        <taxon>Plectosphaerellaceae</taxon>
        <taxon>Verticillium</taxon>
    </lineage>
</organism>
<name>A0AA45AMY0_VERDA</name>
<keyword evidence="2" id="KW-0223">Dioxygenase</keyword>
<dbReference type="Pfam" id="PF03098">
    <property type="entry name" value="An_peroxidase"/>
    <property type="match status" value="1"/>
</dbReference>
<dbReference type="InterPro" id="IPR019791">
    <property type="entry name" value="Haem_peroxidase_animal"/>
</dbReference>